<dbReference type="KEGG" id="vg:5470773"/>
<evidence type="ECO:0000313" key="2">
    <source>
        <dbReference type="Proteomes" id="UP000202420"/>
    </source>
</evidence>
<organism evidence="1 2">
    <name type="scientific">Chlorovirus heliozoae</name>
    <dbReference type="NCBI Taxonomy" id="322019"/>
    <lineage>
        <taxon>Viruses</taxon>
        <taxon>Varidnaviria</taxon>
        <taxon>Bamfordvirae</taxon>
        <taxon>Nucleocytoviricota</taxon>
        <taxon>Megaviricetes</taxon>
        <taxon>Algavirales</taxon>
        <taxon>Phycodnaviridae</taxon>
        <taxon>Chlorovirus</taxon>
    </lineage>
</organism>
<sequence length="287" mass="32483">MHRRNVNPLGNLEVEADTSCINLHEQEVALGIVVEALHGRNTPLRAHAAIQTDRCKTMALEHRRDVVHLLVEMGEDDGLLHWRVQDVLLHHLQLRGFSLVESIWVIVVRDHVDVPCALPQTQDDLEDLHACLAIPVGTIGSKHRTTIVQGVCVRFLFRLCPELATELLHDEWWHLHHVLLHLPINELLPSDPRWDTNDPEELQEHLKVLFVLDDWGSGEAPLDARLDGGNVLEHVGLRVPDEVRLVNHHTVKHAVQKQGVAHVCERAVRGNHHAVGRERLLGDQPLV</sequence>
<protein>
    <submittedName>
        <fullName evidence="1">Uncharacterized protein z851L</fullName>
    </submittedName>
</protein>
<reference evidence="1 2" key="1">
    <citation type="submission" date="2006-09" db="EMBL/GenBank/DDBJ databases">
        <title>Sequence and annotation of the 288-kb ATCV-1 virus that infects an endosymbiotic Chlorella strain of the heliozoon Acanthocystis turfacea.</title>
        <authorList>
            <person name="Fitzgerald L.A."/>
            <person name="Graves M.V."/>
            <person name="Li X."/>
            <person name="Pfitzner A.J.P."/>
            <person name="Hartigan J."/>
            <person name="Van Etten J.L."/>
        </authorList>
    </citation>
    <scope>NUCLEOTIDE SEQUENCE [LARGE SCALE GENOMIC DNA]</scope>
    <source>
        <strain evidence="1 2">ATCV-1</strain>
    </source>
</reference>
<proteinExistence type="predicted"/>
<name>A7KAB1_9PHYC</name>
<dbReference type="RefSeq" id="YP_001427332.1">
    <property type="nucleotide sequence ID" value="NC_008724.1"/>
</dbReference>
<keyword evidence="2" id="KW-1185">Reference proteome</keyword>
<dbReference type="GeneID" id="5470773"/>
<dbReference type="Proteomes" id="UP000202420">
    <property type="component" value="Segment"/>
</dbReference>
<gene>
    <name evidence="1" type="primary">z851L</name>
    <name evidence="1" type="ORF">ATCV1_z851L</name>
</gene>
<accession>A7KAB1</accession>
<evidence type="ECO:0000313" key="1">
    <source>
        <dbReference type="EMBL" id="ABT16985.1"/>
    </source>
</evidence>
<dbReference type="EMBL" id="EF101928">
    <property type="protein sequence ID" value="ABT16985.1"/>
    <property type="molecule type" value="Genomic_DNA"/>
</dbReference>